<dbReference type="EMBL" id="FOAF01000007">
    <property type="protein sequence ID" value="SEM08844.1"/>
    <property type="molecule type" value="Genomic_DNA"/>
</dbReference>
<evidence type="ECO:0000313" key="2">
    <source>
        <dbReference type="Proteomes" id="UP000199421"/>
    </source>
</evidence>
<proteinExistence type="predicted"/>
<dbReference type="STRING" id="407022.SAMN05661044_04197"/>
<gene>
    <name evidence="1" type="ORF">SAMN05661044_04197</name>
</gene>
<reference evidence="2" key="1">
    <citation type="submission" date="2016-10" db="EMBL/GenBank/DDBJ databases">
        <authorList>
            <person name="Varghese N."/>
            <person name="Submissions S."/>
        </authorList>
    </citation>
    <scope>NUCLEOTIDE SEQUENCE [LARGE SCALE GENOMIC DNA]</scope>
    <source>
        <strain evidence="2">DSM 18733</strain>
    </source>
</reference>
<dbReference type="RefSeq" id="WP_093328467.1">
    <property type="nucleotide sequence ID" value="NZ_FOAF01000007.1"/>
</dbReference>
<dbReference type="Proteomes" id="UP000199421">
    <property type="component" value="Unassembled WGS sequence"/>
</dbReference>
<keyword evidence="2" id="KW-1185">Reference proteome</keyword>
<organism evidence="1 2">
    <name type="scientific">Olivibacter domesticus</name>
    <name type="common">Pseudosphingobacterium domesticum</name>
    <dbReference type="NCBI Taxonomy" id="407022"/>
    <lineage>
        <taxon>Bacteria</taxon>
        <taxon>Pseudomonadati</taxon>
        <taxon>Bacteroidota</taxon>
        <taxon>Sphingobacteriia</taxon>
        <taxon>Sphingobacteriales</taxon>
        <taxon>Sphingobacteriaceae</taxon>
        <taxon>Olivibacter</taxon>
    </lineage>
</organism>
<name>A0A1H7VII9_OLID1</name>
<protein>
    <submittedName>
        <fullName evidence="1">Uncharacterized protein</fullName>
    </submittedName>
</protein>
<dbReference type="OrthoDB" id="943693at2"/>
<evidence type="ECO:0000313" key="1">
    <source>
        <dbReference type="EMBL" id="SEM08844.1"/>
    </source>
</evidence>
<dbReference type="AlphaFoldDB" id="A0A1H7VII9"/>
<sequence length="268" mass="31212">MHVLPITINEFLTQLRNEFGVVAEVNRWSASTFIIHLQNTEVSFVFYRSLHYGCSHTLVYLPRRKVIHLDEDVYLSKKDIVITRLAAFLGKSKRVYARNTVLARINKREALLFQQEHHLQVQLPGKYRYGLFYKGELMSIAIFSGGRQMHAHEAPYRSFELLRFCHKAGYLVIGGLSKLIRGFVNEFEPNDVVTYVDRDWSDGKNYQQLGFTAVGIIPPQKFYIQSKTGRRYDKKSYQAIIEHPRSDESDSVYYTVDNLGSIKMRYIV</sequence>
<accession>A0A1H7VII9</accession>